<dbReference type="EMBL" id="KB870807">
    <property type="protein sequence ID" value="EOA30287.1"/>
    <property type="molecule type" value="Genomic_DNA"/>
</dbReference>
<protein>
    <submittedName>
        <fullName evidence="1">Uncharacterized protein</fullName>
    </submittedName>
</protein>
<gene>
    <name evidence="1" type="ORF">CARUB_v10013412mg</name>
</gene>
<reference evidence="2" key="1">
    <citation type="journal article" date="2013" name="Nat. Genet.">
        <title>The Capsella rubella genome and the genomic consequences of rapid mating system evolution.</title>
        <authorList>
            <person name="Slotte T."/>
            <person name="Hazzouri K.M."/>
            <person name="Agren J.A."/>
            <person name="Koenig D."/>
            <person name="Maumus F."/>
            <person name="Guo Y.L."/>
            <person name="Steige K."/>
            <person name="Platts A.E."/>
            <person name="Escobar J.S."/>
            <person name="Newman L.K."/>
            <person name="Wang W."/>
            <person name="Mandakova T."/>
            <person name="Vello E."/>
            <person name="Smith L.M."/>
            <person name="Henz S.R."/>
            <person name="Steffen J."/>
            <person name="Takuno S."/>
            <person name="Brandvain Y."/>
            <person name="Coop G."/>
            <person name="Andolfatto P."/>
            <person name="Hu T.T."/>
            <person name="Blanchette M."/>
            <person name="Clark R.M."/>
            <person name="Quesneville H."/>
            <person name="Nordborg M."/>
            <person name="Gaut B.S."/>
            <person name="Lysak M.A."/>
            <person name="Jenkins J."/>
            <person name="Grimwood J."/>
            <person name="Chapman J."/>
            <person name="Prochnik S."/>
            <person name="Shu S."/>
            <person name="Rokhsar D."/>
            <person name="Schmutz J."/>
            <person name="Weigel D."/>
            <person name="Wright S.I."/>
        </authorList>
    </citation>
    <scope>NUCLEOTIDE SEQUENCE [LARGE SCALE GENOMIC DNA]</scope>
    <source>
        <strain evidence="2">cv. Monte Gargano</strain>
    </source>
</reference>
<dbReference type="STRING" id="81985.R0G469"/>
<evidence type="ECO:0000313" key="1">
    <source>
        <dbReference type="EMBL" id="EOA30287.1"/>
    </source>
</evidence>
<name>R0G469_9BRAS</name>
<organism evidence="1 2">
    <name type="scientific">Capsella rubella</name>
    <dbReference type="NCBI Taxonomy" id="81985"/>
    <lineage>
        <taxon>Eukaryota</taxon>
        <taxon>Viridiplantae</taxon>
        <taxon>Streptophyta</taxon>
        <taxon>Embryophyta</taxon>
        <taxon>Tracheophyta</taxon>
        <taxon>Spermatophyta</taxon>
        <taxon>Magnoliopsida</taxon>
        <taxon>eudicotyledons</taxon>
        <taxon>Gunneridae</taxon>
        <taxon>Pentapetalae</taxon>
        <taxon>rosids</taxon>
        <taxon>malvids</taxon>
        <taxon>Brassicales</taxon>
        <taxon>Brassicaceae</taxon>
        <taxon>Camelineae</taxon>
        <taxon>Capsella</taxon>
    </lineage>
</organism>
<dbReference type="PANTHER" id="PTHR31439">
    <property type="entry name" value="EXPRESSED PROTEIN"/>
    <property type="match status" value="1"/>
</dbReference>
<sequence length="537" mass="60492">MNQVQENTMDPWSWICELPESPEFVESDHSHAVFQLAGDLTRSIKLRAEWDSSSEPDSHSLTFKVIVEGFNRLERPTIWVSDTCLLSSEKPFLPLVLQLLRELISHSPTSREGACTKSSELLEIKPGPVSWVMDSHSPESFSSVFNLILLMRLFWLCVFNAPSEVGSFFFQHLLGPHVNALTCQQAPVLRTFLVSLGVDAELCIVRAASYALSKWMISKEVGLGNLGLKQFSNSLMPRQSLGFSYATEAHGLWILKGYFPILSMNVTNNSSNELQNKIVKFPFVEPKEAVLRYALSHQQVEVLVQFEYSVKFHESYIKVNARVDNIRIHVSKLGFQKGGVGVESQIADCYSEEKYFPSRVRVWLGPEIGSSHVSGLSLGRSTKNEEREVEVTRVLKGNFGKGKVAPRVKARARMSTKKKVKDWRIEQDSEGNAAVFDAVLYDKDSGQEVTTGKPNPNGEGLKNVFTKSGGMVFGKDEYGDEVGWRVGREMEGSVLKWRMGGKIWLTYWPNKLNTSFYETRCVEWSDEVDLPLLPTSN</sequence>
<accession>R0G469</accession>
<dbReference type="AlphaFoldDB" id="R0G469"/>
<evidence type="ECO:0000313" key="2">
    <source>
        <dbReference type="Proteomes" id="UP000029121"/>
    </source>
</evidence>
<keyword evidence="2" id="KW-1185">Reference proteome</keyword>
<dbReference type="KEGG" id="crb:17892980"/>
<proteinExistence type="predicted"/>
<dbReference type="OrthoDB" id="1852153at2759"/>
<dbReference type="eggNOG" id="ENOG502QQJR">
    <property type="taxonomic scope" value="Eukaryota"/>
</dbReference>
<dbReference type="Proteomes" id="UP000029121">
    <property type="component" value="Unassembled WGS sequence"/>
</dbReference>
<dbReference type="PANTHER" id="PTHR31439:SF7">
    <property type="entry name" value="EXPRESSED PROTEIN"/>
    <property type="match status" value="1"/>
</dbReference>